<evidence type="ECO:0000313" key="2">
    <source>
        <dbReference type="EMBL" id="KAJ8534687.1"/>
    </source>
</evidence>
<keyword evidence="3" id="KW-1185">Reference proteome</keyword>
<dbReference type="EMBL" id="JAJAGQ010000019">
    <property type="protein sequence ID" value="KAJ8534687.1"/>
    <property type="molecule type" value="Genomic_DNA"/>
</dbReference>
<dbReference type="AlphaFoldDB" id="A0A9Q1LF63"/>
<dbReference type="Gene3D" id="3.10.110.10">
    <property type="entry name" value="Ubiquitin Conjugating Enzyme"/>
    <property type="match status" value="1"/>
</dbReference>
<feature type="compositionally biased region" description="Polar residues" evidence="1">
    <location>
        <begin position="9"/>
        <end position="19"/>
    </location>
</feature>
<dbReference type="OrthoDB" id="1939463at2759"/>
<feature type="compositionally biased region" description="Polar residues" evidence="1">
    <location>
        <begin position="30"/>
        <end position="50"/>
    </location>
</feature>
<gene>
    <name evidence="2" type="ORF">K7X08_016415</name>
</gene>
<proteinExistence type="predicted"/>
<organism evidence="2 3">
    <name type="scientific">Anisodus acutangulus</name>
    <dbReference type="NCBI Taxonomy" id="402998"/>
    <lineage>
        <taxon>Eukaryota</taxon>
        <taxon>Viridiplantae</taxon>
        <taxon>Streptophyta</taxon>
        <taxon>Embryophyta</taxon>
        <taxon>Tracheophyta</taxon>
        <taxon>Spermatophyta</taxon>
        <taxon>Magnoliopsida</taxon>
        <taxon>eudicotyledons</taxon>
        <taxon>Gunneridae</taxon>
        <taxon>Pentapetalae</taxon>
        <taxon>asterids</taxon>
        <taxon>lamiids</taxon>
        <taxon>Solanales</taxon>
        <taxon>Solanaceae</taxon>
        <taxon>Solanoideae</taxon>
        <taxon>Hyoscyameae</taxon>
        <taxon>Anisodus</taxon>
    </lineage>
</organism>
<dbReference type="Proteomes" id="UP001152561">
    <property type="component" value="Unassembled WGS sequence"/>
</dbReference>
<name>A0A9Q1LF63_9SOLA</name>
<comment type="caution">
    <text evidence="2">The sequence shown here is derived from an EMBL/GenBank/DDBJ whole genome shotgun (WGS) entry which is preliminary data.</text>
</comment>
<accession>A0A9Q1LF63</accession>
<evidence type="ECO:0000313" key="3">
    <source>
        <dbReference type="Proteomes" id="UP001152561"/>
    </source>
</evidence>
<evidence type="ECO:0000256" key="1">
    <source>
        <dbReference type="SAM" id="MobiDB-lite"/>
    </source>
</evidence>
<sequence>MPGPVKEQMVSTTTSTSGRDVSGEVRDKSTSFSSSTLVGQPTQFGSSWSSPGPALGKERQLVIGGSNEKSSEGVNSSKKLHSSDATASFDWHNQSKIFKESLSHYGKKLSSSGATASYGWGKQSTPRAMNYFPQSLHKSPTTAASPSILFKNFDTVEDHSDHHYSQQASSGNQPSTNWAKKIQNEWRILEKDLPGIQPKFHMMCMIFFFNEPLKFNIPKPRNSV</sequence>
<reference evidence="3" key="1">
    <citation type="journal article" date="2023" name="Proc. Natl. Acad. Sci. U.S.A.">
        <title>Genomic and structural basis for evolution of tropane alkaloid biosynthesis.</title>
        <authorList>
            <person name="Wanga Y.-J."/>
            <person name="Taina T."/>
            <person name="Yua J.-Y."/>
            <person name="Lia J."/>
            <person name="Xua B."/>
            <person name="Chenc J."/>
            <person name="D'Auriad J.C."/>
            <person name="Huanga J.-P."/>
            <person name="Huanga S.-X."/>
        </authorList>
    </citation>
    <scope>NUCLEOTIDE SEQUENCE [LARGE SCALE GENOMIC DNA]</scope>
    <source>
        <strain evidence="3">cv. KIB-2019</strain>
    </source>
</reference>
<dbReference type="InterPro" id="IPR016135">
    <property type="entry name" value="UBQ-conjugating_enzyme/RWD"/>
</dbReference>
<protein>
    <submittedName>
        <fullName evidence="2">Uncharacterized protein</fullName>
    </submittedName>
</protein>
<feature type="region of interest" description="Disordered" evidence="1">
    <location>
        <begin position="1"/>
        <end position="79"/>
    </location>
</feature>